<protein>
    <recommendedName>
        <fullName evidence="1">26S proteasome regulatory subunit Rpn6 N-terminal domain-containing protein</fullName>
    </recommendedName>
</protein>
<dbReference type="InterPro" id="IPR040773">
    <property type="entry name" value="Rpn6_N"/>
</dbReference>
<dbReference type="Proteomes" id="UP000054166">
    <property type="component" value="Unassembled WGS sequence"/>
</dbReference>
<sequence length="198" mass="21678">MVLLTQPVITTALHTSPTPNTNVLLILLSNTTAATARKNVPLPRSPPPGHPSLAGSSALAIGEVTGGRKTYRTVLDSFISDSKQIQIDVLVENIDWATLEKRIFSNHSLETRLVGLNIPVKTRPLTDQHTELKRLDDEIILTEVYLLENCIYRGIGNLAKVKAALMSSRTAANSIYCPPHLKAQLDLRSSDLHAEDKV</sequence>
<gene>
    <name evidence="2" type="ORF">PILCRDRAFT_11785</name>
</gene>
<reference evidence="2 3" key="1">
    <citation type="submission" date="2014-04" db="EMBL/GenBank/DDBJ databases">
        <authorList>
            <consortium name="DOE Joint Genome Institute"/>
            <person name="Kuo A."/>
            <person name="Tarkka M."/>
            <person name="Buscot F."/>
            <person name="Kohler A."/>
            <person name="Nagy L.G."/>
            <person name="Floudas D."/>
            <person name="Copeland A."/>
            <person name="Barry K.W."/>
            <person name="Cichocki N."/>
            <person name="Veneault-Fourrey C."/>
            <person name="LaButti K."/>
            <person name="Lindquist E.A."/>
            <person name="Lipzen A."/>
            <person name="Lundell T."/>
            <person name="Morin E."/>
            <person name="Murat C."/>
            <person name="Sun H."/>
            <person name="Tunlid A."/>
            <person name="Henrissat B."/>
            <person name="Grigoriev I.V."/>
            <person name="Hibbett D.S."/>
            <person name="Martin F."/>
            <person name="Nordberg H.P."/>
            <person name="Cantor M.N."/>
            <person name="Hua S.X."/>
        </authorList>
    </citation>
    <scope>NUCLEOTIDE SEQUENCE [LARGE SCALE GENOMIC DNA]</scope>
    <source>
        <strain evidence="2 3">F 1598</strain>
    </source>
</reference>
<dbReference type="HOGENOM" id="CLU_1378600_0_0_1"/>
<evidence type="ECO:0000313" key="2">
    <source>
        <dbReference type="EMBL" id="KIM77698.1"/>
    </source>
</evidence>
<evidence type="ECO:0000259" key="1">
    <source>
        <dbReference type="Pfam" id="PF18055"/>
    </source>
</evidence>
<reference evidence="3" key="2">
    <citation type="submission" date="2015-01" db="EMBL/GenBank/DDBJ databases">
        <title>Evolutionary Origins and Diversification of the Mycorrhizal Mutualists.</title>
        <authorList>
            <consortium name="DOE Joint Genome Institute"/>
            <consortium name="Mycorrhizal Genomics Consortium"/>
            <person name="Kohler A."/>
            <person name="Kuo A."/>
            <person name="Nagy L.G."/>
            <person name="Floudas D."/>
            <person name="Copeland A."/>
            <person name="Barry K.W."/>
            <person name="Cichocki N."/>
            <person name="Veneault-Fourrey C."/>
            <person name="LaButti K."/>
            <person name="Lindquist E.A."/>
            <person name="Lipzen A."/>
            <person name="Lundell T."/>
            <person name="Morin E."/>
            <person name="Murat C."/>
            <person name="Riley R."/>
            <person name="Ohm R."/>
            <person name="Sun H."/>
            <person name="Tunlid A."/>
            <person name="Henrissat B."/>
            <person name="Grigoriev I.V."/>
            <person name="Hibbett D.S."/>
            <person name="Martin F."/>
        </authorList>
    </citation>
    <scope>NUCLEOTIDE SEQUENCE [LARGE SCALE GENOMIC DNA]</scope>
    <source>
        <strain evidence="3">F 1598</strain>
    </source>
</reference>
<name>A0A0C3AUU6_PILCF</name>
<feature type="domain" description="26S proteasome regulatory subunit Rpn6 N-terminal" evidence="1">
    <location>
        <begin position="69"/>
        <end position="109"/>
    </location>
</feature>
<dbReference type="Gene3D" id="1.25.40.570">
    <property type="match status" value="1"/>
</dbReference>
<dbReference type="AlphaFoldDB" id="A0A0C3AUU6"/>
<dbReference type="InterPro" id="IPR050871">
    <property type="entry name" value="26S_Proteasome/COP9_Components"/>
</dbReference>
<dbReference type="PANTHER" id="PTHR10678">
    <property type="entry name" value="26S PROTEASOME NON-ATPASE REGULATORY SUBUNIT 11/COP9 SIGNALOSOME COMPLEX SUBUNIT 2"/>
    <property type="match status" value="1"/>
</dbReference>
<proteinExistence type="predicted"/>
<dbReference type="STRING" id="765440.A0A0C3AUU6"/>
<organism evidence="2 3">
    <name type="scientific">Piloderma croceum (strain F 1598)</name>
    <dbReference type="NCBI Taxonomy" id="765440"/>
    <lineage>
        <taxon>Eukaryota</taxon>
        <taxon>Fungi</taxon>
        <taxon>Dikarya</taxon>
        <taxon>Basidiomycota</taxon>
        <taxon>Agaricomycotina</taxon>
        <taxon>Agaricomycetes</taxon>
        <taxon>Agaricomycetidae</taxon>
        <taxon>Atheliales</taxon>
        <taxon>Atheliaceae</taxon>
        <taxon>Piloderma</taxon>
    </lineage>
</organism>
<dbReference type="EMBL" id="KN833022">
    <property type="protein sequence ID" value="KIM77698.1"/>
    <property type="molecule type" value="Genomic_DNA"/>
</dbReference>
<keyword evidence="3" id="KW-1185">Reference proteome</keyword>
<evidence type="ECO:0000313" key="3">
    <source>
        <dbReference type="Proteomes" id="UP000054166"/>
    </source>
</evidence>
<dbReference type="OrthoDB" id="1418352at2759"/>
<dbReference type="Pfam" id="PF18055">
    <property type="entry name" value="RPN6_N"/>
    <property type="match status" value="1"/>
</dbReference>
<dbReference type="InParanoid" id="A0A0C3AUU6"/>
<accession>A0A0C3AUU6</accession>